<protein>
    <submittedName>
        <fullName evidence="2">Uncharacterized protein</fullName>
    </submittedName>
</protein>
<sequence>MRPSGIEAEYTEILNFIKFITPAALVLNKGELNEDQRLSPPKKPRSDDGDVIIGDTIPQFRSVFKSGKEKYERLFYDKFGKKL</sequence>
<dbReference type="WBParaSite" id="ES5_v2.g26706.t1">
    <property type="protein sequence ID" value="ES5_v2.g26706.t1"/>
    <property type="gene ID" value="ES5_v2.g26706"/>
</dbReference>
<name>A0AC34GAI8_9BILA</name>
<dbReference type="Proteomes" id="UP000887579">
    <property type="component" value="Unplaced"/>
</dbReference>
<evidence type="ECO:0000313" key="1">
    <source>
        <dbReference type="Proteomes" id="UP000887579"/>
    </source>
</evidence>
<organism evidence="1 2">
    <name type="scientific">Panagrolaimus sp. ES5</name>
    <dbReference type="NCBI Taxonomy" id="591445"/>
    <lineage>
        <taxon>Eukaryota</taxon>
        <taxon>Metazoa</taxon>
        <taxon>Ecdysozoa</taxon>
        <taxon>Nematoda</taxon>
        <taxon>Chromadorea</taxon>
        <taxon>Rhabditida</taxon>
        <taxon>Tylenchina</taxon>
        <taxon>Panagrolaimomorpha</taxon>
        <taxon>Panagrolaimoidea</taxon>
        <taxon>Panagrolaimidae</taxon>
        <taxon>Panagrolaimus</taxon>
    </lineage>
</organism>
<evidence type="ECO:0000313" key="2">
    <source>
        <dbReference type="WBParaSite" id="ES5_v2.g26706.t1"/>
    </source>
</evidence>
<proteinExistence type="predicted"/>
<reference evidence="2" key="1">
    <citation type="submission" date="2022-11" db="UniProtKB">
        <authorList>
            <consortium name="WormBaseParasite"/>
        </authorList>
    </citation>
    <scope>IDENTIFICATION</scope>
</reference>
<accession>A0AC34GAI8</accession>